<evidence type="ECO:0000313" key="5">
    <source>
        <dbReference type="Proteomes" id="UP000660110"/>
    </source>
</evidence>
<keyword evidence="2" id="KW-1133">Transmembrane helix</keyword>
<dbReference type="Proteomes" id="UP000660110">
    <property type="component" value="Unassembled WGS sequence"/>
</dbReference>
<gene>
    <name evidence="4" type="ORF">GCM10010954_23530</name>
</gene>
<dbReference type="PANTHER" id="PTHR30487:SF0">
    <property type="entry name" value="PREPILIN LEADER PEPTIDASE_N-METHYLTRANSFERASE-RELATED"/>
    <property type="match status" value="1"/>
</dbReference>
<proteinExistence type="inferred from homology"/>
<dbReference type="GO" id="GO:0004190">
    <property type="term" value="F:aspartic-type endopeptidase activity"/>
    <property type="evidence" value="ECO:0007669"/>
    <property type="project" value="InterPro"/>
</dbReference>
<name>A0A917B6D8_HALAA</name>
<evidence type="ECO:0000259" key="3">
    <source>
        <dbReference type="Pfam" id="PF01478"/>
    </source>
</evidence>
<organism evidence="4 5">
    <name type="scientific">Halobacillus andaensis</name>
    <dbReference type="NCBI Taxonomy" id="1176239"/>
    <lineage>
        <taxon>Bacteria</taxon>
        <taxon>Bacillati</taxon>
        <taxon>Bacillota</taxon>
        <taxon>Bacilli</taxon>
        <taxon>Bacillales</taxon>
        <taxon>Bacillaceae</taxon>
        <taxon>Halobacillus</taxon>
    </lineage>
</organism>
<dbReference type="AlphaFoldDB" id="A0A917B6D8"/>
<reference evidence="4" key="1">
    <citation type="journal article" date="2014" name="Int. J. Syst. Evol. Microbiol.">
        <title>Complete genome sequence of Corynebacterium casei LMG S-19264T (=DSM 44701T), isolated from a smear-ripened cheese.</title>
        <authorList>
            <consortium name="US DOE Joint Genome Institute (JGI-PGF)"/>
            <person name="Walter F."/>
            <person name="Albersmeier A."/>
            <person name="Kalinowski J."/>
            <person name="Ruckert C."/>
        </authorList>
    </citation>
    <scope>NUCLEOTIDE SEQUENCE</scope>
    <source>
        <strain evidence="4">CGMCC 1.12153</strain>
    </source>
</reference>
<sequence length="168" mass="17844">MEIILLLTVLTICVITDIRSRKIYNVLTVPTVLIAILFHTILGGWQGFLFSSLGLLAGLGLLFIPFIMGVMGAGDVKLMGAIGALMGASFVFYTFLYAAIIGGLVAAVLLYRRRALGFVVKKLFFSFLVFKGQAGSLSIDQQPGAATFPYGVAIGLGAGLSLFLEGML</sequence>
<comment type="similarity">
    <text evidence="1">Belongs to the peptidase A24 family.</text>
</comment>
<evidence type="ECO:0000256" key="2">
    <source>
        <dbReference type="SAM" id="Phobius"/>
    </source>
</evidence>
<dbReference type="Gene3D" id="1.20.120.1220">
    <property type="match status" value="1"/>
</dbReference>
<feature type="transmembrane region" description="Helical" evidence="2">
    <location>
        <begin position="49"/>
        <end position="70"/>
    </location>
</feature>
<feature type="domain" description="Prepilin type IV endopeptidase peptidase" evidence="3">
    <location>
        <begin position="4"/>
        <end position="106"/>
    </location>
</feature>
<keyword evidence="5" id="KW-1185">Reference proteome</keyword>
<dbReference type="PANTHER" id="PTHR30487">
    <property type="entry name" value="TYPE 4 PREPILIN-LIKE PROTEINS LEADER PEPTIDE-PROCESSING ENZYME"/>
    <property type="match status" value="1"/>
</dbReference>
<evidence type="ECO:0000313" key="4">
    <source>
        <dbReference type="EMBL" id="GGF23944.1"/>
    </source>
</evidence>
<dbReference type="Pfam" id="PF01478">
    <property type="entry name" value="Peptidase_A24"/>
    <property type="match status" value="1"/>
</dbReference>
<keyword evidence="2" id="KW-0812">Transmembrane</keyword>
<reference evidence="4" key="2">
    <citation type="submission" date="2020-09" db="EMBL/GenBank/DDBJ databases">
        <authorList>
            <person name="Sun Q."/>
            <person name="Zhou Y."/>
        </authorList>
    </citation>
    <scope>NUCLEOTIDE SEQUENCE</scope>
    <source>
        <strain evidence="4">CGMCC 1.12153</strain>
    </source>
</reference>
<comment type="caution">
    <text evidence="4">The sequence shown here is derived from an EMBL/GenBank/DDBJ whole genome shotgun (WGS) entry which is preliminary data.</text>
</comment>
<dbReference type="GO" id="GO:0005886">
    <property type="term" value="C:plasma membrane"/>
    <property type="evidence" value="ECO:0007669"/>
    <property type="project" value="TreeGrafter"/>
</dbReference>
<feature type="transmembrane region" description="Helical" evidence="2">
    <location>
        <begin position="123"/>
        <end position="139"/>
    </location>
</feature>
<accession>A0A917B6D8</accession>
<keyword evidence="2" id="KW-0472">Membrane</keyword>
<dbReference type="InterPro" id="IPR050882">
    <property type="entry name" value="Prepilin_peptidase/N-MTase"/>
</dbReference>
<protein>
    <submittedName>
        <fullName evidence="4">Type 4 prepilin peptidase 1</fullName>
    </submittedName>
</protein>
<dbReference type="EMBL" id="BMEL01000003">
    <property type="protein sequence ID" value="GGF23944.1"/>
    <property type="molecule type" value="Genomic_DNA"/>
</dbReference>
<feature type="transmembrane region" description="Helical" evidence="2">
    <location>
        <begin position="90"/>
        <end position="111"/>
    </location>
</feature>
<feature type="transmembrane region" description="Helical" evidence="2">
    <location>
        <begin position="23"/>
        <end position="42"/>
    </location>
</feature>
<dbReference type="RefSeq" id="WP_188377720.1">
    <property type="nucleotide sequence ID" value="NZ_BMEL01000003.1"/>
</dbReference>
<dbReference type="InterPro" id="IPR000045">
    <property type="entry name" value="Prepilin_IV_endopep_pep"/>
</dbReference>
<feature type="transmembrane region" description="Helical" evidence="2">
    <location>
        <begin position="145"/>
        <end position="164"/>
    </location>
</feature>
<dbReference type="GO" id="GO:0006465">
    <property type="term" value="P:signal peptide processing"/>
    <property type="evidence" value="ECO:0007669"/>
    <property type="project" value="TreeGrafter"/>
</dbReference>
<evidence type="ECO:0000256" key="1">
    <source>
        <dbReference type="ARBA" id="ARBA00005801"/>
    </source>
</evidence>